<name>A0A1T2WZJ0_9BACL</name>
<dbReference type="OrthoDB" id="2626373at2"/>
<protein>
    <recommendedName>
        <fullName evidence="4">DUF4358 domain-containing protein</fullName>
    </recommendedName>
</protein>
<evidence type="ECO:0000256" key="1">
    <source>
        <dbReference type="SAM" id="SignalP"/>
    </source>
</evidence>
<organism evidence="2 3">
    <name type="scientific">Paenibacillus selenitireducens</name>
    <dbReference type="NCBI Taxonomy" id="1324314"/>
    <lineage>
        <taxon>Bacteria</taxon>
        <taxon>Bacillati</taxon>
        <taxon>Bacillota</taxon>
        <taxon>Bacilli</taxon>
        <taxon>Bacillales</taxon>
        <taxon>Paenibacillaceae</taxon>
        <taxon>Paenibacillus</taxon>
    </lineage>
</organism>
<dbReference type="EMBL" id="MSZX01000023">
    <property type="protein sequence ID" value="OPA73040.1"/>
    <property type="molecule type" value="Genomic_DNA"/>
</dbReference>
<dbReference type="STRING" id="1324314.BVG16_30700"/>
<keyword evidence="1" id="KW-0732">Signal</keyword>
<comment type="caution">
    <text evidence="2">The sequence shown here is derived from an EMBL/GenBank/DDBJ whole genome shotgun (WGS) entry which is preliminary data.</text>
</comment>
<dbReference type="RefSeq" id="WP_078503004.1">
    <property type="nucleotide sequence ID" value="NZ_MSZX01000023.1"/>
</dbReference>
<gene>
    <name evidence="2" type="ORF">BVG16_30700</name>
</gene>
<evidence type="ECO:0000313" key="2">
    <source>
        <dbReference type="EMBL" id="OPA73040.1"/>
    </source>
</evidence>
<accession>A0A1T2WZJ0</accession>
<dbReference type="AlphaFoldDB" id="A0A1T2WZJ0"/>
<proteinExistence type="predicted"/>
<evidence type="ECO:0000313" key="3">
    <source>
        <dbReference type="Proteomes" id="UP000190188"/>
    </source>
</evidence>
<evidence type="ECO:0008006" key="4">
    <source>
        <dbReference type="Google" id="ProtNLM"/>
    </source>
</evidence>
<keyword evidence="3" id="KW-1185">Reference proteome</keyword>
<dbReference type="Proteomes" id="UP000190188">
    <property type="component" value="Unassembled WGS sequence"/>
</dbReference>
<feature type="chain" id="PRO_5039187583" description="DUF4358 domain-containing protein" evidence="1">
    <location>
        <begin position="21"/>
        <end position="169"/>
    </location>
</feature>
<sequence length="169" mass="19743">MKLKFILLACVMLIALTGYFNESLENHPRQTVGEGEYNDGKEIVIEAKKTLEDFKKALQEEGLELMPVEESNNDWILNNMKSNRFTVGSPVENTDPTKLEQVSIYVFESENARKKGLEDFNKQKERYDMMLPRIYEAKNVMVFYWARAAMDKPAKYEQQFQKAINQLEN</sequence>
<feature type="signal peptide" evidence="1">
    <location>
        <begin position="1"/>
        <end position="20"/>
    </location>
</feature>
<reference evidence="2 3" key="1">
    <citation type="submission" date="2017-01" db="EMBL/GenBank/DDBJ databases">
        <title>Genome analysis of Paenibacillus selenitrireducens ES3-24.</title>
        <authorList>
            <person name="Xu D."/>
            <person name="Yao R."/>
            <person name="Zheng S."/>
        </authorList>
    </citation>
    <scope>NUCLEOTIDE SEQUENCE [LARGE SCALE GENOMIC DNA]</scope>
    <source>
        <strain evidence="2 3">ES3-24</strain>
    </source>
</reference>